<organism evidence="1 2">
    <name type="scientific">Flavobacterium hercynium</name>
    <dbReference type="NCBI Taxonomy" id="387094"/>
    <lineage>
        <taxon>Bacteria</taxon>
        <taxon>Pseudomonadati</taxon>
        <taxon>Bacteroidota</taxon>
        <taxon>Flavobacteriia</taxon>
        <taxon>Flavobacteriales</taxon>
        <taxon>Flavobacteriaceae</taxon>
        <taxon>Flavobacterium</taxon>
    </lineage>
</organism>
<accession>A0A226H296</accession>
<gene>
    <name evidence="1" type="ORF">B0A66_15445</name>
</gene>
<dbReference type="Proteomes" id="UP000198345">
    <property type="component" value="Unassembled WGS sequence"/>
</dbReference>
<dbReference type="EMBL" id="MUGW01000032">
    <property type="protein sequence ID" value="OXA88332.1"/>
    <property type="molecule type" value="Genomic_DNA"/>
</dbReference>
<reference evidence="1 2" key="1">
    <citation type="submission" date="2016-11" db="EMBL/GenBank/DDBJ databases">
        <title>Whole genomes of Flavobacteriaceae.</title>
        <authorList>
            <person name="Stine C."/>
            <person name="Li C."/>
            <person name="Tadesse D."/>
        </authorList>
    </citation>
    <scope>NUCLEOTIDE SEQUENCE [LARGE SCALE GENOMIC DNA]</scope>
    <source>
        <strain evidence="1 2">DSM 18292</strain>
    </source>
</reference>
<proteinExistence type="predicted"/>
<name>A0A226H296_9FLAO</name>
<evidence type="ECO:0000313" key="2">
    <source>
        <dbReference type="Proteomes" id="UP000198345"/>
    </source>
</evidence>
<sequence>MLKSFLNLKGVEMLSTNEQMNINGNGPVICTKEWTPYPYYGPCIVLPPIIKVPDPLPVEPFPGGGLEID</sequence>
<protein>
    <submittedName>
        <fullName evidence="1">Uncharacterized protein</fullName>
    </submittedName>
</protein>
<evidence type="ECO:0000313" key="1">
    <source>
        <dbReference type="EMBL" id="OXA88332.1"/>
    </source>
</evidence>
<comment type="caution">
    <text evidence="1">The sequence shown here is derived from an EMBL/GenBank/DDBJ whole genome shotgun (WGS) entry which is preliminary data.</text>
</comment>
<keyword evidence="2" id="KW-1185">Reference proteome</keyword>
<dbReference type="AlphaFoldDB" id="A0A226H296"/>